<name>A0A194SCC2_RHOGW</name>
<dbReference type="GeneID" id="28975922"/>
<feature type="domain" description="RRM" evidence="4">
    <location>
        <begin position="185"/>
        <end position="260"/>
    </location>
</feature>
<dbReference type="RefSeq" id="XP_018274301.1">
    <property type="nucleotide sequence ID" value="XM_018415474.1"/>
</dbReference>
<dbReference type="OMA" id="SKMYADQ"/>
<feature type="compositionally biased region" description="Low complexity" evidence="3">
    <location>
        <begin position="276"/>
        <end position="304"/>
    </location>
</feature>
<evidence type="ECO:0000256" key="3">
    <source>
        <dbReference type="SAM" id="MobiDB-lite"/>
    </source>
</evidence>
<feature type="coiled-coil region" evidence="2">
    <location>
        <begin position="134"/>
        <end position="173"/>
    </location>
</feature>
<dbReference type="SUPFAM" id="SSF54928">
    <property type="entry name" value="RNA-binding domain, RBD"/>
    <property type="match status" value="1"/>
</dbReference>
<feature type="region of interest" description="Disordered" evidence="3">
    <location>
        <begin position="1"/>
        <end position="61"/>
    </location>
</feature>
<evidence type="ECO:0000259" key="4">
    <source>
        <dbReference type="PROSITE" id="PS50102"/>
    </source>
</evidence>
<dbReference type="SMART" id="SM00360">
    <property type="entry name" value="RRM"/>
    <property type="match status" value="1"/>
</dbReference>
<dbReference type="InterPro" id="IPR035979">
    <property type="entry name" value="RBD_domain_sf"/>
</dbReference>
<accession>A0A194SCC2</accession>
<organism evidence="5 6">
    <name type="scientific">Rhodotorula graminis (strain WP1)</name>
    <dbReference type="NCBI Taxonomy" id="578459"/>
    <lineage>
        <taxon>Eukaryota</taxon>
        <taxon>Fungi</taxon>
        <taxon>Dikarya</taxon>
        <taxon>Basidiomycota</taxon>
        <taxon>Pucciniomycotina</taxon>
        <taxon>Microbotryomycetes</taxon>
        <taxon>Sporidiobolales</taxon>
        <taxon>Sporidiobolaceae</taxon>
        <taxon>Rhodotorula</taxon>
    </lineage>
</organism>
<gene>
    <name evidence="5" type="ORF">RHOBADRAFT_50742</name>
</gene>
<feature type="compositionally biased region" description="Pro residues" evidence="3">
    <location>
        <begin position="262"/>
        <end position="275"/>
    </location>
</feature>
<feature type="region of interest" description="Disordered" evidence="3">
    <location>
        <begin position="372"/>
        <end position="476"/>
    </location>
</feature>
<dbReference type="InterPro" id="IPR000504">
    <property type="entry name" value="RRM_dom"/>
</dbReference>
<dbReference type="EMBL" id="KQ474073">
    <property type="protein sequence ID" value="KPV78252.1"/>
    <property type="molecule type" value="Genomic_DNA"/>
</dbReference>
<evidence type="ECO:0000313" key="6">
    <source>
        <dbReference type="Proteomes" id="UP000053890"/>
    </source>
</evidence>
<evidence type="ECO:0000313" key="5">
    <source>
        <dbReference type="EMBL" id="KPV78252.1"/>
    </source>
</evidence>
<reference evidence="5 6" key="1">
    <citation type="journal article" date="2015" name="Front. Microbiol.">
        <title>Genome sequence of the plant growth promoting endophytic yeast Rhodotorula graminis WP1.</title>
        <authorList>
            <person name="Firrincieli A."/>
            <person name="Otillar R."/>
            <person name="Salamov A."/>
            <person name="Schmutz J."/>
            <person name="Khan Z."/>
            <person name="Redman R.S."/>
            <person name="Fleck N.D."/>
            <person name="Lindquist E."/>
            <person name="Grigoriev I.V."/>
            <person name="Doty S.L."/>
        </authorList>
    </citation>
    <scope>NUCLEOTIDE SEQUENCE [LARGE SCALE GENOMIC DNA]</scope>
    <source>
        <strain evidence="5 6">WP1</strain>
    </source>
</reference>
<dbReference type="OrthoDB" id="6159137at2759"/>
<feature type="region of interest" description="Disordered" evidence="3">
    <location>
        <begin position="256"/>
        <end position="325"/>
    </location>
</feature>
<protein>
    <recommendedName>
        <fullName evidence="4">RRM domain-containing protein</fullName>
    </recommendedName>
</protein>
<dbReference type="Proteomes" id="UP000053890">
    <property type="component" value="Unassembled WGS sequence"/>
</dbReference>
<keyword evidence="2" id="KW-0175">Coiled coil</keyword>
<dbReference type="CDD" id="cd00590">
    <property type="entry name" value="RRM_SF"/>
    <property type="match status" value="1"/>
</dbReference>
<dbReference type="STRING" id="578459.A0A194SCC2"/>
<dbReference type="GO" id="GO:0003723">
    <property type="term" value="F:RNA binding"/>
    <property type="evidence" value="ECO:0007669"/>
    <property type="project" value="UniProtKB-UniRule"/>
</dbReference>
<evidence type="ECO:0000256" key="2">
    <source>
        <dbReference type="SAM" id="Coils"/>
    </source>
</evidence>
<dbReference type="InterPro" id="IPR012677">
    <property type="entry name" value="Nucleotide-bd_a/b_plait_sf"/>
</dbReference>
<dbReference type="AlphaFoldDB" id="A0A194SCC2"/>
<proteinExistence type="predicted"/>
<feature type="compositionally biased region" description="Gly residues" evidence="3">
    <location>
        <begin position="376"/>
        <end position="396"/>
    </location>
</feature>
<keyword evidence="1" id="KW-0694">RNA-binding</keyword>
<keyword evidence="6" id="KW-1185">Reference proteome</keyword>
<evidence type="ECO:0000256" key="1">
    <source>
        <dbReference type="PROSITE-ProRule" id="PRU00176"/>
    </source>
</evidence>
<dbReference type="Gene3D" id="3.30.70.330">
    <property type="match status" value="1"/>
</dbReference>
<sequence>MASSSFTFPPKRGSPASATRGTNRPAPQRTHSAGSRSTPYSRPPPLPAAAPSTSAADGKWQHDLFGEKSDLYRPKINTAALLARAGVDLSSSSASLRPFGNATPAAQPILHAPSNGPQLGAINARAMGIKGQNAAQQQQQLQRQQQRQAEIAARKERAEAARQRKVLEDQRRRTLDIAQHEQQGFVVQVEGLVSGTSAEDVQAAFGAYGEIVYCIVPDPDAADLVARLTFSRHADAADACAKLNGAIADGRPLGVKQVDRTPIPPALPPLAPPKLQPSTLAPSPFPSSASFSSSPSATSGPFAGVPTGPRAQRRQPAPAPPRIALPTVVPSKMYADQVEEAQLEALGGAGDAMMDVDMATAPAAAAAAAVASAPGRGAGGRGGGRGGRAGGGGRGGHVQQQPQQQQQLSLAARLSGAGQPKGQRQPQQQQQGKAHKPAQQQPVGLAARLGAAAAQGKAAGRAGPQGGGGSLLSRLA</sequence>
<dbReference type="PROSITE" id="PS50102">
    <property type="entry name" value="RRM"/>
    <property type="match status" value="1"/>
</dbReference>
<feature type="compositionally biased region" description="Low complexity" evidence="3">
    <location>
        <begin position="397"/>
        <end position="462"/>
    </location>
</feature>
<dbReference type="Pfam" id="PF00076">
    <property type="entry name" value="RRM_1"/>
    <property type="match status" value="1"/>
</dbReference>